<evidence type="ECO:0000256" key="7">
    <source>
        <dbReference type="ARBA" id="ARBA00023010"/>
    </source>
</evidence>
<proteinExistence type="predicted"/>
<evidence type="ECO:0000256" key="4">
    <source>
        <dbReference type="ARBA" id="ARBA00022692"/>
    </source>
</evidence>
<reference evidence="9 10" key="1">
    <citation type="submission" date="2017-01" db="EMBL/GenBank/DDBJ databases">
        <title>Novel large sulfur bacteria in the metagenomes of groundwater-fed chemosynthetic microbial mats in the Lake Huron basin.</title>
        <authorList>
            <person name="Sharrar A.M."/>
            <person name="Flood B.E."/>
            <person name="Bailey J.V."/>
            <person name="Jones D.S."/>
            <person name="Biddanda B."/>
            <person name="Ruberg S.A."/>
            <person name="Marcus D.N."/>
            <person name="Dick G.J."/>
        </authorList>
    </citation>
    <scope>NUCLEOTIDE SEQUENCE [LARGE SCALE GENOMIC DNA]</scope>
    <source>
        <strain evidence="9">A8</strain>
    </source>
</reference>
<evidence type="ECO:0000256" key="2">
    <source>
        <dbReference type="ARBA" id="ARBA00022448"/>
    </source>
</evidence>
<evidence type="ECO:0000256" key="1">
    <source>
        <dbReference type="ARBA" id="ARBA00004167"/>
    </source>
</evidence>
<dbReference type="PANTHER" id="PTHR33162">
    <property type="entry name" value="SEC-INDEPENDENT PROTEIN TRANSLOCASE PROTEIN TATA, CHLOROPLASTIC"/>
    <property type="match status" value="1"/>
</dbReference>
<evidence type="ECO:0000313" key="10">
    <source>
        <dbReference type="Proteomes" id="UP000192491"/>
    </source>
</evidence>
<accession>A0A1Y1QW05</accession>
<dbReference type="NCBIfam" id="TIGR01410">
    <property type="entry name" value="tatB"/>
    <property type="match status" value="1"/>
</dbReference>
<comment type="subcellular location">
    <subcellularLocation>
        <location evidence="1">Membrane</location>
        <topology evidence="1">Single-pass membrane protein</topology>
    </subcellularLocation>
</comment>
<evidence type="ECO:0000313" key="9">
    <source>
        <dbReference type="EMBL" id="OQX15162.1"/>
    </source>
</evidence>
<sequence length="95" mass="11202">MFESSFLEMLVIGVVALLVIGPERLPTVARTIGQWVGRIRRFIAKARADVDRELQTEELRNMFYKQEEEIRNMRALMQEKTDSVRKELEQHDKPL</sequence>
<name>A0A1Y1QW05_9GAMM</name>
<evidence type="ECO:0000256" key="8">
    <source>
        <dbReference type="ARBA" id="ARBA00023136"/>
    </source>
</evidence>
<evidence type="ECO:0000256" key="3">
    <source>
        <dbReference type="ARBA" id="ARBA00022475"/>
    </source>
</evidence>
<keyword evidence="8" id="KW-0472">Membrane</keyword>
<dbReference type="PRINTS" id="PR01506">
    <property type="entry name" value="TATBPROTEIN"/>
</dbReference>
<evidence type="ECO:0000256" key="6">
    <source>
        <dbReference type="ARBA" id="ARBA00022989"/>
    </source>
</evidence>
<gene>
    <name evidence="9" type="ORF">BWK73_07570</name>
</gene>
<dbReference type="Pfam" id="PF02416">
    <property type="entry name" value="TatA_B_E"/>
    <property type="match status" value="1"/>
</dbReference>
<dbReference type="AlphaFoldDB" id="A0A1Y1QW05"/>
<keyword evidence="2" id="KW-0813">Transport</keyword>
<keyword evidence="6" id="KW-1133">Transmembrane helix</keyword>
<organism evidence="9 10">
    <name type="scientific">Thiothrix lacustris</name>
    <dbReference type="NCBI Taxonomy" id="525917"/>
    <lineage>
        <taxon>Bacteria</taxon>
        <taxon>Pseudomonadati</taxon>
        <taxon>Pseudomonadota</taxon>
        <taxon>Gammaproteobacteria</taxon>
        <taxon>Thiotrichales</taxon>
        <taxon>Thiotrichaceae</taxon>
        <taxon>Thiothrix</taxon>
    </lineage>
</organism>
<dbReference type="Gene3D" id="1.20.5.3310">
    <property type="match status" value="1"/>
</dbReference>
<dbReference type="PANTHER" id="PTHR33162:SF1">
    <property type="entry name" value="SEC-INDEPENDENT PROTEIN TRANSLOCASE PROTEIN TATA, CHLOROPLASTIC"/>
    <property type="match status" value="1"/>
</dbReference>
<dbReference type="GO" id="GO:0043953">
    <property type="term" value="P:protein transport by the Tat complex"/>
    <property type="evidence" value="ECO:0007669"/>
    <property type="project" value="InterPro"/>
</dbReference>
<dbReference type="GO" id="GO:0016020">
    <property type="term" value="C:membrane"/>
    <property type="evidence" value="ECO:0007669"/>
    <property type="project" value="UniProtKB-SubCell"/>
</dbReference>
<keyword evidence="4" id="KW-0812">Transmembrane</keyword>
<dbReference type="Proteomes" id="UP000192491">
    <property type="component" value="Unassembled WGS sequence"/>
</dbReference>
<protein>
    <submittedName>
        <fullName evidence="9">Twin arginine-targeting protein translocase TatB</fullName>
    </submittedName>
</protein>
<dbReference type="InterPro" id="IPR018448">
    <property type="entry name" value="TatB"/>
</dbReference>
<evidence type="ECO:0000256" key="5">
    <source>
        <dbReference type="ARBA" id="ARBA00022927"/>
    </source>
</evidence>
<dbReference type="GO" id="GO:0008320">
    <property type="term" value="F:protein transmembrane transporter activity"/>
    <property type="evidence" value="ECO:0007669"/>
    <property type="project" value="InterPro"/>
</dbReference>
<keyword evidence="5" id="KW-0653">Protein transport</keyword>
<comment type="caution">
    <text evidence="9">The sequence shown here is derived from an EMBL/GenBank/DDBJ whole genome shotgun (WGS) entry which is preliminary data.</text>
</comment>
<keyword evidence="3" id="KW-1003">Cell membrane</keyword>
<dbReference type="EMBL" id="MTEJ01000018">
    <property type="protein sequence ID" value="OQX15162.1"/>
    <property type="molecule type" value="Genomic_DNA"/>
</dbReference>
<keyword evidence="7" id="KW-0811">Translocation</keyword>
<dbReference type="InterPro" id="IPR003369">
    <property type="entry name" value="TatA/B/E"/>
</dbReference>